<dbReference type="RefSeq" id="WP_342076173.1">
    <property type="nucleotide sequence ID" value="NZ_CP151767.2"/>
</dbReference>
<evidence type="ECO:0000259" key="1">
    <source>
        <dbReference type="Pfam" id="PF12680"/>
    </source>
</evidence>
<dbReference type="InterPro" id="IPR037401">
    <property type="entry name" value="SnoaL-like"/>
</dbReference>
<feature type="domain" description="SnoaL-like" evidence="1">
    <location>
        <begin position="20"/>
        <end position="95"/>
    </location>
</feature>
<evidence type="ECO:0000313" key="2">
    <source>
        <dbReference type="EMBL" id="WZU66853.1"/>
    </source>
</evidence>
<protein>
    <submittedName>
        <fullName evidence="2">Nuclear transport factor 2 family protein</fullName>
    </submittedName>
</protein>
<organism evidence="2 3">
    <name type="scientific">Yoonia rhodophyticola</name>
    <dbReference type="NCBI Taxonomy" id="3137370"/>
    <lineage>
        <taxon>Bacteria</taxon>
        <taxon>Pseudomonadati</taxon>
        <taxon>Pseudomonadota</taxon>
        <taxon>Alphaproteobacteria</taxon>
        <taxon>Rhodobacterales</taxon>
        <taxon>Paracoccaceae</taxon>
        <taxon>Yoonia</taxon>
    </lineage>
</organism>
<dbReference type="InterPro" id="IPR032710">
    <property type="entry name" value="NTF2-like_dom_sf"/>
</dbReference>
<keyword evidence="3" id="KW-1185">Reference proteome</keyword>
<dbReference type="EMBL" id="CP151767">
    <property type="protein sequence ID" value="WZU66853.1"/>
    <property type="molecule type" value="Genomic_DNA"/>
</dbReference>
<dbReference type="Gene3D" id="3.10.450.50">
    <property type="match status" value="1"/>
</dbReference>
<name>A0AAN0M935_9RHOB</name>
<dbReference type="Proteomes" id="UP001470809">
    <property type="component" value="Chromosome"/>
</dbReference>
<sequence length="127" mass="13588">MTMKIAAKPRDIATCVAGYLKDGDLEGVVSMFHPACQIFFPADAPPSIGHDGARAVFKDFVPMRPTLDSTVTSEIINGDTALLQADWRFKEADGNVIAEGQSTEVAKKLANGGWGYFIDCPDGPPSK</sequence>
<gene>
    <name evidence="2" type="ORF">AABB31_17920</name>
</gene>
<dbReference type="Pfam" id="PF12680">
    <property type="entry name" value="SnoaL_2"/>
    <property type="match status" value="1"/>
</dbReference>
<proteinExistence type="predicted"/>
<reference evidence="2" key="1">
    <citation type="submission" date="2024-08" db="EMBL/GenBank/DDBJ databases">
        <title>Phylogenomic analyses of a clade within the roseobacter group suggest taxonomic reassignments of species of the genera Aestuariivita, Citreicella, Loktanella, Nautella, Pelagibaca, Ruegeria, Thalassobius, Thiobacimonas and Tropicibacter, and the proposal o.</title>
        <authorList>
            <person name="Jeon C.O."/>
        </authorList>
    </citation>
    <scope>NUCLEOTIDE SEQUENCE</scope>
    <source>
        <strain evidence="2">SS1-5</strain>
    </source>
</reference>
<dbReference type="SUPFAM" id="SSF54427">
    <property type="entry name" value="NTF2-like"/>
    <property type="match status" value="1"/>
</dbReference>
<accession>A0AAN0M935</accession>
<evidence type="ECO:0000313" key="3">
    <source>
        <dbReference type="Proteomes" id="UP001470809"/>
    </source>
</evidence>
<dbReference type="AlphaFoldDB" id="A0AAN0M935"/>
<dbReference type="KEGG" id="yrh:AABB31_17920"/>